<dbReference type="InterPro" id="IPR011067">
    <property type="entry name" value="Plasmid_toxin/cell-grow_inhib"/>
</dbReference>
<comment type="similarity">
    <text evidence="1 3">Belongs to the PemK/MazF family.</text>
</comment>
<keyword evidence="3" id="KW-0255">Endonuclease</keyword>
<dbReference type="SUPFAM" id="SSF50118">
    <property type="entry name" value="Cell growth inhibitor/plasmid maintenance toxic component"/>
    <property type="match status" value="1"/>
</dbReference>
<dbReference type="GO" id="GO:0016075">
    <property type="term" value="P:rRNA catabolic process"/>
    <property type="evidence" value="ECO:0007669"/>
    <property type="project" value="TreeGrafter"/>
</dbReference>
<dbReference type="GO" id="GO:0006402">
    <property type="term" value="P:mRNA catabolic process"/>
    <property type="evidence" value="ECO:0007669"/>
    <property type="project" value="TreeGrafter"/>
</dbReference>
<dbReference type="InterPro" id="IPR003477">
    <property type="entry name" value="PemK-like"/>
</dbReference>
<protein>
    <recommendedName>
        <fullName evidence="3">mRNA interferase</fullName>
        <ecNumber evidence="3">3.1.-.-</ecNumber>
    </recommendedName>
</protein>
<sequence length="112" mass="12341">MKRGEIYFANLSPAVGSEMDKRRPVLIVSNDANNNASTTVTILPITSNMIRVYPFEVLLNPEDSGLSKTSKVQAQQIRTISKQRVLGDMVGCLSQELIDLVNDAIKLHLGLE</sequence>
<dbReference type="RefSeq" id="WP_168697587.1">
    <property type="nucleotide sequence ID" value="NZ_CP051207.1"/>
</dbReference>
<evidence type="ECO:0000256" key="1">
    <source>
        <dbReference type="ARBA" id="ARBA00007521"/>
    </source>
</evidence>
<proteinExistence type="inferred from homology"/>
<dbReference type="PANTHER" id="PTHR33988">
    <property type="entry name" value="ENDORIBONUCLEASE MAZF-RELATED"/>
    <property type="match status" value="1"/>
</dbReference>
<reference evidence="4 5" key="1">
    <citation type="submission" date="2020-04" db="EMBL/GenBank/DDBJ databases">
        <title>Genome-Wide Identification of 5-Methylcytosine Sites in Bacterial Genomes By High-Throughput Sequencing of MspJI Restriction Fragments.</title>
        <authorList>
            <person name="Wu V."/>
        </authorList>
    </citation>
    <scope>NUCLEOTIDE SEQUENCE [LARGE SCALE GENOMIC DNA]</scope>
    <source>
        <strain evidence="4 5">CCAP 1403/13f</strain>
        <plasmid evidence="5">pafl69</plasmid>
    </source>
</reference>
<name>A0A6H2C7S7_DOLFA</name>
<dbReference type="EMBL" id="CP051207">
    <property type="protein sequence ID" value="QJB47246.1"/>
    <property type="molecule type" value="Genomic_DNA"/>
</dbReference>
<geneLocation type="plasmid" evidence="5">
    <name>pafl69</name>
</geneLocation>
<dbReference type="Gene3D" id="2.30.30.110">
    <property type="match status" value="1"/>
</dbReference>
<comment type="function">
    <text evidence="3">Toxic component of a type II toxin-antitoxin (TA) system.</text>
</comment>
<dbReference type="Pfam" id="PF02452">
    <property type="entry name" value="PemK_toxin"/>
    <property type="match status" value="1"/>
</dbReference>
<dbReference type="EC" id="3.1.-.-" evidence="3"/>
<keyword evidence="3" id="KW-0540">Nuclease</keyword>
<evidence type="ECO:0000256" key="3">
    <source>
        <dbReference type="PIRNR" id="PIRNR033490"/>
    </source>
</evidence>
<dbReference type="GO" id="GO:0003677">
    <property type="term" value="F:DNA binding"/>
    <property type="evidence" value="ECO:0007669"/>
    <property type="project" value="InterPro"/>
</dbReference>
<keyword evidence="3" id="KW-0378">Hydrolase</keyword>
<keyword evidence="2" id="KW-1277">Toxin-antitoxin system</keyword>
<evidence type="ECO:0000256" key="2">
    <source>
        <dbReference type="ARBA" id="ARBA00022649"/>
    </source>
</evidence>
<dbReference type="GO" id="GO:0016787">
    <property type="term" value="F:hydrolase activity"/>
    <property type="evidence" value="ECO:0007669"/>
    <property type="project" value="UniProtKB-KW"/>
</dbReference>
<evidence type="ECO:0000313" key="4">
    <source>
        <dbReference type="EMBL" id="QJB47246.1"/>
    </source>
</evidence>
<evidence type="ECO:0000313" key="5">
    <source>
        <dbReference type="Proteomes" id="UP000502433"/>
    </source>
</evidence>
<keyword evidence="4" id="KW-0614">Plasmid</keyword>
<reference evidence="4 5" key="2">
    <citation type="submission" date="2020-04" db="EMBL/GenBank/DDBJ databases">
        <authorList>
            <person name="Fomenkov A."/>
            <person name="Anton B.P."/>
            <person name="Roberts R.J."/>
        </authorList>
    </citation>
    <scope>NUCLEOTIDE SEQUENCE [LARGE SCALE GENOMIC DNA]</scope>
    <source>
        <strain evidence="4 5">CCAP 1403/13f</strain>
        <plasmid evidence="5">pafl69</plasmid>
    </source>
</reference>
<dbReference type="KEGG" id="dfs:HGD76_24615"/>
<gene>
    <name evidence="4" type="ORF">HGD76_24615</name>
</gene>
<dbReference type="PIRSF" id="PIRSF033490">
    <property type="entry name" value="MazF"/>
    <property type="match status" value="1"/>
</dbReference>
<dbReference type="GO" id="GO:0004521">
    <property type="term" value="F:RNA endonuclease activity"/>
    <property type="evidence" value="ECO:0007669"/>
    <property type="project" value="TreeGrafter"/>
</dbReference>
<dbReference type="PANTHER" id="PTHR33988:SF1">
    <property type="entry name" value="ENDORIBONUCLEASE MAZF7-RELATED"/>
    <property type="match status" value="1"/>
</dbReference>
<accession>A0A6H2C7S7</accession>
<dbReference type="Proteomes" id="UP000502433">
    <property type="component" value="Plasmid pAfl69"/>
</dbReference>
<dbReference type="AlphaFoldDB" id="A0A6H2C7S7"/>
<organism evidence="4 5">
    <name type="scientific">Dolichospermum flos-aquae CCAP 1403/13F</name>
    <dbReference type="NCBI Taxonomy" id="315271"/>
    <lineage>
        <taxon>Bacteria</taxon>
        <taxon>Bacillati</taxon>
        <taxon>Cyanobacteriota</taxon>
        <taxon>Cyanophyceae</taxon>
        <taxon>Nostocales</taxon>
        <taxon>Aphanizomenonaceae</taxon>
        <taxon>Dolichospermum</taxon>
    </lineage>
</organism>